<dbReference type="PROSITE" id="PS50125">
    <property type="entry name" value="GUANYLATE_CYCLASE_2"/>
    <property type="match status" value="1"/>
</dbReference>
<accession>A0A178MMG7</accession>
<dbReference type="SUPFAM" id="SSF55073">
    <property type="entry name" value="Nucleotide cyclase"/>
    <property type="match status" value="1"/>
</dbReference>
<dbReference type="SUPFAM" id="SSF54292">
    <property type="entry name" value="2Fe-2S ferredoxin-like"/>
    <property type="match status" value="1"/>
</dbReference>
<dbReference type="Gene3D" id="3.10.20.30">
    <property type="match status" value="1"/>
</dbReference>
<name>A0A178MMG7_9PROT</name>
<dbReference type="InterPro" id="IPR001041">
    <property type="entry name" value="2Fe-2S_ferredoxin-type"/>
</dbReference>
<dbReference type="GO" id="GO:0006171">
    <property type="term" value="P:cAMP biosynthetic process"/>
    <property type="evidence" value="ECO:0007669"/>
    <property type="project" value="TreeGrafter"/>
</dbReference>
<dbReference type="PANTHER" id="PTHR43081">
    <property type="entry name" value="ADENYLATE CYCLASE, TERMINAL-DIFFERENTIATION SPECIFIC-RELATED"/>
    <property type="match status" value="1"/>
</dbReference>
<comment type="subcellular location">
    <subcellularLocation>
        <location evidence="1">Cell membrane</location>
        <topology evidence="1">Multi-pass membrane protein</topology>
    </subcellularLocation>
</comment>
<dbReference type="GO" id="GO:0035556">
    <property type="term" value="P:intracellular signal transduction"/>
    <property type="evidence" value="ECO:0007669"/>
    <property type="project" value="InterPro"/>
</dbReference>
<protein>
    <recommendedName>
        <fullName evidence="8">Adenylate cyclase</fullName>
    </recommendedName>
</protein>
<organism evidence="6 7">
    <name type="scientific">Paramagnetospirillum marisnigri</name>
    <dbReference type="NCBI Taxonomy" id="1285242"/>
    <lineage>
        <taxon>Bacteria</taxon>
        <taxon>Pseudomonadati</taxon>
        <taxon>Pseudomonadota</taxon>
        <taxon>Alphaproteobacteria</taxon>
        <taxon>Rhodospirillales</taxon>
        <taxon>Magnetospirillaceae</taxon>
        <taxon>Paramagnetospirillum</taxon>
    </lineage>
</organism>
<dbReference type="GO" id="GO:0005886">
    <property type="term" value="C:plasma membrane"/>
    <property type="evidence" value="ECO:0007669"/>
    <property type="project" value="UniProtKB-SubCell"/>
</dbReference>
<dbReference type="Proteomes" id="UP000078428">
    <property type="component" value="Unassembled WGS sequence"/>
</dbReference>
<dbReference type="Gene3D" id="3.30.70.1230">
    <property type="entry name" value="Nucleotide cyclase"/>
    <property type="match status" value="1"/>
</dbReference>
<dbReference type="OrthoDB" id="9762462at2"/>
<keyword evidence="2" id="KW-1003">Cell membrane</keyword>
<dbReference type="GO" id="GO:0051536">
    <property type="term" value="F:iron-sulfur cluster binding"/>
    <property type="evidence" value="ECO:0007669"/>
    <property type="project" value="InterPro"/>
</dbReference>
<dbReference type="Pfam" id="PF00211">
    <property type="entry name" value="Guanylate_cyc"/>
    <property type="match status" value="1"/>
</dbReference>
<evidence type="ECO:0000256" key="1">
    <source>
        <dbReference type="ARBA" id="ARBA00004651"/>
    </source>
</evidence>
<feature type="domain" description="2Fe-2S ferredoxin-type" evidence="5">
    <location>
        <begin position="8"/>
        <end position="103"/>
    </location>
</feature>
<dbReference type="CDD" id="cd07302">
    <property type="entry name" value="CHD"/>
    <property type="match status" value="1"/>
</dbReference>
<evidence type="ECO:0000259" key="5">
    <source>
        <dbReference type="PROSITE" id="PS51085"/>
    </source>
</evidence>
<dbReference type="STRING" id="1285242.A6A04_03120"/>
<evidence type="ECO:0000313" key="6">
    <source>
        <dbReference type="EMBL" id="OAN49124.1"/>
    </source>
</evidence>
<dbReference type="InterPro" id="IPR029787">
    <property type="entry name" value="Nucleotide_cyclase"/>
</dbReference>
<dbReference type="InterPro" id="IPR012675">
    <property type="entry name" value="Beta-grasp_dom_sf"/>
</dbReference>
<evidence type="ECO:0000256" key="2">
    <source>
        <dbReference type="ARBA" id="ARBA00022475"/>
    </source>
</evidence>
<dbReference type="InterPro" id="IPR050697">
    <property type="entry name" value="Adenylyl/Guanylyl_Cyclase_3/4"/>
</dbReference>
<evidence type="ECO:0000256" key="3">
    <source>
        <dbReference type="ARBA" id="ARBA00023136"/>
    </source>
</evidence>
<keyword evidence="3" id="KW-0472">Membrane</keyword>
<comment type="caution">
    <text evidence="6">The sequence shown here is derived from an EMBL/GenBank/DDBJ whole genome shotgun (WGS) entry which is preliminary data.</text>
</comment>
<proteinExistence type="predicted"/>
<dbReference type="CDD" id="cd00207">
    <property type="entry name" value="fer2"/>
    <property type="match status" value="1"/>
</dbReference>
<evidence type="ECO:0000313" key="7">
    <source>
        <dbReference type="Proteomes" id="UP000078428"/>
    </source>
</evidence>
<dbReference type="PROSITE" id="PS51085">
    <property type="entry name" value="2FE2S_FER_2"/>
    <property type="match status" value="1"/>
</dbReference>
<dbReference type="Pfam" id="PF00111">
    <property type="entry name" value="Fer2"/>
    <property type="match status" value="1"/>
</dbReference>
<dbReference type="RefSeq" id="WP_068493453.1">
    <property type="nucleotide sequence ID" value="NZ_LWQT01000066.1"/>
</dbReference>
<evidence type="ECO:0008006" key="8">
    <source>
        <dbReference type="Google" id="ProtNLM"/>
    </source>
</evidence>
<dbReference type="AlphaFoldDB" id="A0A178MMG7"/>
<dbReference type="SMART" id="SM00044">
    <property type="entry name" value="CYCc"/>
    <property type="match status" value="1"/>
</dbReference>
<dbReference type="GO" id="GO:0004016">
    <property type="term" value="F:adenylate cyclase activity"/>
    <property type="evidence" value="ECO:0007669"/>
    <property type="project" value="UniProtKB-ARBA"/>
</dbReference>
<gene>
    <name evidence="6" type="ORF">A6A04_03120</name>
</gene>
<keyword evidence="7" id="KW-1185">Reference proteome</keyword>
<reference evidence="6 7" key="1">
    <citation type="submission" date="2016-04" db="EMBL/GenBank/DDBJ databases">
        <title>Draft genome sequence of freshwater magnetotactic bacteria Magnetospirillum marisnigri SP-1 and Magnetospirillum moscoviense BB-1.</title>
        <authorList>
            <person name="Koziaeva V."/>
            <person name="Dziuba M.V."/>
            <person name="Ivanov T.M."/>
            <person name="Kuznetsov B."/>
            <person name="Grouzdev D.S."/>
        </authorList>
    </citation>
    <scope>NUCLEOTIDE SEQUENCE [LARGE SCALE GENOMIC DNA]</scope>
    <source>
        <strain evidence="6 7">SP-1</strain>
    </source>
</reference>
<dbReference type="InterPro" id="IPR001054">
    <property type="entry name" value="A/G_cyclase"/>
</dbReference>
<dbReference type="InterPro" id="IPR036010">
    <property type="entry name" value="2Fe-2S_ferredoxin-like_sf"/>
</dbReference>
<evidence type="ECO:0000259" key="4">
    <source>
        <dbReference type="PROSITE" id="PS50125"/>
    </source>
</evidence>
<dbReference type="EMBL" id="LWQT01000066">
    <property type="protein sequence ID" value="OAN49124.1"/>
    <property type="molecule type" value="Genomic_DNA"/>
</dbReference>
<sequence length="307" mass="32087">MIVDPPKPVFRLTRSCGTTVLLAAGESVLETFRAHGIPHASVCGGKGRCTTCRVRVLDGVESVAPPEPLEIEALSRIGAPPEVRLACQLRPACDLTVMPLLPADATAEDVIGGGGLDGHEALVTVMFIDLRGSTALGESRLPYDVLFILNRFFLEMTRALAASGGHYSNFTGDGLMALYGQDGRDPAQAARDALNGAGLMLAGLERINRDLATELPQPLRMGIGIHAGEAIVGSMGPPGAQIVSAIGDTVNTAARLEGLTKELECAVVVSRRAARLAGVSLGDDTVQLVSLKGRSEPVEVHALDRLG</sequence>
<dbReference type="PANTHER" id="PTHR43081:SF17">
    <property type="entry name" value="BLL5647 PROTEIN"/>
    <property type="match status" value="1"/>
</dbReference>
<feature type="domain" description="Guanylate cyclase" evidence="4">
    <location>
        <begin position="124"/>
        <end position="257"/>
    </location>
</feature>